<protein>
    <submittedName>
        <fullName evidence="2">Uncharacterized protein</fullName>
    </submittedName>
</protein>
<accession>A0AAU6PZT7</accession>
<dbReference type="EMBL" id="CP149782">
    <property type="protein sequence ID" value="WYF43921.1"/>
    <property type="molecule type" value="Genomic_DNA"/>
</dbReference>
<name>A0AAU6PZT7_9DEIO</name>
<evidence type="ECO:0000313" key="2">
    <source>
        <dbReference type="EMBL" id="WYF43921.1"/>
    </source>
</evidence>
<dbReference type="AlphaFoldDB" id="A0AAU6PZT7"/>
<sequence>MTAPVTLPSPDRMNTGPYQVTVVHTTRVPDALGIPWAVLFGDDPRLRDVPDTLQLKARGSVLEAAVSIPGTVTPDGSLSVEPEPWAARHYRRAVMRGAGVYRWGLWAMLAPGRAAAEPDAQAGAALNGAAQLDGFTAWGYGPPLPELAPSSPPRAARPEKLPRKKKKQHKKAEAAREHKALQLHVAQVLDSLGFTRAHEVLTEEYGLERSHYLITLAALRVHKHVEIFSEVQAAANTAAALILPSGKEHRAQRRAFWAAVRGIVRVLRRMLPRVRRPRSTRPAPRPLYARPRPPAAPLAPPALA</sequence>
<organism evidence="2">
    <name type="scientific">Deinococcus sp. VB142</name>
    <dbReference type="NCBI Taxonomy" id="3112952"/>
    <lineage>
        <taxon>Bacteria</taxon>
        <taxon>Thermotogati</taxon>
        <taxon>Deinococcota</taxon>
        <taxon>Deinococci</taxon>
        <taxon>Deinococcales</taxon>
        <taxon>Deinococcaceae</taxon>
        <taxon>Deinococcus</taxon>
    </lineage>
</organism>
<feature type="compositionally biased region" description="Pro residues" evidence="1">
    <location>
        <begin position="291"/>
        <end position="304"/>
    </location>
</feature>
<gene>
    <name evidence="2" type="ORF">WDJ50_10930</name>
</gene>
<proteinExistence type="predicted"/>
<feature type="region of interest" description="Disordered" evidence="1">
    <location>
        <begin position="146"/>
        <end position="177"/>
    </location>
</feature>
<dbReference type="RefSeq" id="WP_339095016.1">
    <property type="nucleotide sequence ID" value="NZ_CP149782.1"/>
</dbReference>
<feature type="compositionally biased region" description="Low complexity" evidence="1">
    <location>
        <begin position="280"/>
        <end position="290"/>
    </location>
</feature>
<evidence type="ECO:0000256" key="1">
    <source>
        <dbReference type="SAM" id="MobiDB-lite"/>
    </source>
</evidence>
<reference evidence="2" key="1">
    <citation type="submission" date="2024-03" db="EMBL/GenBank/DDBJ databases">
        <title>Deinococcus weizhi sp. nov., isolated from human skin.</title>
        <authorList>
            <person name="Wei Z."/>
            <person name="Tian F."/>
            <person name="Yang C."/>
            <person name="Xin L.T."/>
            <person name="Wen Z.J."/>
            <person name="Lan K.C."/>
            <person name="Yu L."/>
            <person name="Zhe W."/>
            <person name="Dan F.D."/>
            <person name="Jun W."/>
            <person name="Rui Z."/>
            <person name="Yong X.J."/>
            <person name="Ting Y."/>
            <person name="Wei X."/>
            <person name="Xu Z.G."/>
            <person name="Xin Z."/>
            <person name="Dong F.G."/>
            <person name="Ni X.M."/>
            <person name="Zheng M.G."/>
            <person name="Chun Y."/>
            <person name="Qian W.X."/>
        </authorList>
    </citation>
    <scope>NUCLEOTIDE SEQUENCE</scope>
    <source>
        <strain evidence="2">VB142</strain>
    </source>
</reference>
<feature type="region of interest" description="Disordered" evidence="1">
    <location>
        <begin position="275"/>
        <end position="304"/>
    </location>
</feature>